<dbReference type="Proteomes" id="UP000251617">
    <property type="component" value="Chromosome"/>
</dbReference>
<dbReference type="RefSeq" id="WP_112899222.1">
    <property type="nucleotide sequence ID" value="NZ_CP030750.1"/>
</dbReference>
<feature type="signal peptide" evidence="6">
    <location>
        <begin position="1"/>
        <end position="24"/>
    </location>
</feature>
<accession>A0AAD0L9F8</accession>
<dbReference type="Pfam" id="PF13416">
    <property type="entry name" value="SBP_bac_8"/>
    <property type="match status" value="1"/>
</dbReference>
<dbReference type="GO" id="GO:0030975">
    <property type="term" value="F:thiamine binding"/>
    <property type="evidence" value="ECO:0007669"/>
    <property type="project" value="TreeGrafter"/>
</dbReference>
<evidence type="ECO:0000256" key="1">
    <source>
        <dbReference type="ARBA" id="ARBA00004418"/>
    </source>
</evidence>
<dbReference type="GO" id="GO:0030976">
    <property type="term" value="F:thiamine pyrophosphate binding"/>
    <property type="evidence" value="ECO:0007669"/>
    <property type="project" value="TreeGrafter"/>
</dbReference>
<dbReference type="PANTHER" id="PTHR30006">
    <property type="entry name" value="THIAMINE-BINDING PERIPLASMIC PROTEIN-RELATED"/>
    <property type="match status" value="1"/>
</dbReference>
<keyword evidence="3" id="KW-0813">Transport</keyword>
<keyword evidence="4 6" id="KW-0732">Signal</keyword>
<evidence type="ECO:0000313" key="7">
    <source>
        <dbReference type="EMBL" id="AXA26851.1"/>
    </source>
</evidence>
<comment type="subcellular location">
    <subcellularLocation>
        <location evidence="1">Periplasm</location>
    </subcellularLocation>
</comment>
<dbReference type="Gene3D" id="3.40.190.10">
    <property type="entry name" value="Periplasmic binding protein-like II"/>
    <property type="match status" value="2"/>
</dbReference>
<keyword evidence="5" id="KW-0574">Periplasm</keyword>
<evidence type="ECO:0000313" key="8">
    <source>
        <dbReference type="Proteomes" id="UP000251617"/>
    </source>
</evidence>
<organism evidence="7 8">
    <name type="scientific">Pseudomonas putida</name>
    <name type="common">Arthrobacter siderocapsulatus</name>
    <dbReference type="NCBI Taxonomy" id="303"/>
    <lineage>
        <taxon>Bacteria</taxon>
        <taxon>Pseudomonadati</taxon>
        <taxon>Pseudomonadota</taxon>
        <taxon>Gammaproteobacteria</taxon>
        <taxon>Pseudomonadales</taxon>
        <taxon>Pseudomonadaceae</taxon>
        <taxon>Pseudomonas</taxon>
    </lineage>
</organism>
<evidence type="ECO:0000256" key="2">
    <source>
        <dbReference type="ARBA" id="ARBA00008520"/>
    </source>
</evidence>
<comment type="similarity">
    <text evidence="2">Belongs to the bacterial solute-binding protein 1 family.</text>
</comment>
<dbReference type="CDD" id="cd13589">
    <property type="entry name" value="PBP2_polyamine_RpCGA009"/>
    <property type="match status" value="1"/>
</dbReference>
<feature type="chain" id="PRO_5042046827" evidence="6">
    <location>
        <begin position="25"/>
        <end position="342"/>
    </location>
</feature>
<name>A0AAD0L9F8_PSEPU</name>
<dbReference type="InterPro" id="IPR006059">
    <property type="entry name" value="SBP"/>
</dbReference>
<evidence type="ECO:0000256" key="3">
    <source>
        <dbReference type="ARBA" id="ARBA00022448"/>
    </source>
</evidence>
<dbReference type="EMBL" id="CP030750">
    <property type="protein sequence ID" value="AXA26851.1"/>
    <property type="molecule type" value="Genomic_DNA"/>
</dbReference>
<evidence type="ECO:0000256" key="4">
    <source>
        <dbReference type="ARBA" id="ARBA00022729"/>
    </source>
</evidence>
<protein>
    <submittedName>
        <fullName evidence="7">ABC transporter substrate-binding protein</fullName>
    </submittedName>
</protein>
<dbReference type="SUPFAM" id="SSF53850">
    <property type="entry name" value="Periplasmic binding protein-like II"/>
    <property type="match status" value="1"/>
</dbReference>
<dbReference type="GO" id="GO:0030288">
    <property type="term" value="C:outer membrane-bounded periplasmic space"/>
    <property type="evidence" value="ECO:0007669"/>
    <property type="project" value="TreeGrafter"/>
</dbReference>
<dbReference type="PANTHER" id="PTHR30006:SF3">
    <property type="entry name" value="THIAMINE-BINDING PERIPLASMIC PROTEIN"/>
    <property type="match status" value="1"/>
</dbReference>
<evidence type="ECO:0000256" key="5">
    <source>
        <dbReference type="ARBA" id="ARBA00022764"/>
    </source>
</evidence>
<gene>
    <name evidence="7" type="ORF">C1S65_23050</name>
</gene>
<reference evidence="7 8" key="1">
    <citation type="submission" date="2018-06" db="EMBL/GenBank/DDBJ databases">
        <title>The genome of Pseudomonas putida NX-1, a lignin degrader.</title>
        <authorList>
            <person name="Xu Z."/>
        </authorList>
    </citation>
    <scope>NUCLEOTIDE SEQUENCE [LARGE SCALE GENOMIC DNA]</scope>
    <source>
        <strain evidence="7 8">NX-1</strain>
    </source>
</reference>
<evidence type="ECO:0000256" key="6">
    <source>
        <dbReference type="SAM" id="SignalP"/>
    </source>
</evidence>
<proteinExistence type="inferred from homology"/>
<sequence>MKRFEWRAGTVAVLLGLCTWQAHAAESVTFAGWGGALQDAERKAYLEPAAKNLGIAVKEDNMDGLAAVRAQVMSGKPKWDVVELASNDCMVAEKEGLTEPLDFSVIKIEGVDPRFYGKNWIASHAYSTVLAWSTEGGAAKAQTWKDFFDPSVKGPRALYRNPFTTLEVALLADGVAPKDLYPLDVERAFKVLERIKPQVVNWWSSGTDSAQLLRSHEVDFLAIWASRVEDLKKAGQPVDYTYDKALLDYDCVVVPKGAPNKAQAMKLIAQIMSPQSQAMLATLIPNPPVNSKAFDTGIIPAELASKLPTAPANVDKVAFFDPAWWQGRQAELQQRFDLFIQN</sequence>
<dbReference type="GO" id="GO:0015888">
    <property type="term" value="P:thiamine transport"/>
    <property type="evidence" value="ECO:0007669"/>
    <property type="project" value="TreeGrafter"/>
</dbReference>
<dbReference type="AlphaFoldDB" id="A0AAD0L9F8"/>